<sequence length="179" mass="20249">MGTDHHEELNIYYTQNNEAKTAMTKRESGISATNTKNHRPFLRVPNCTFPYKNISDQVAVVYASAFRRRPTRVRRRLMFLPHRVPVSGRPVSFVWMCSGFPDVVPPHPVRVNLAQSCRMLFGSLAKYYDVVQVHQAVKAHQAPQNCRHEPLKVADALHSPKGVMKAVFSQSCPSSSTCQ</sequence>
<dbReference type="AlphaFoldDB" id="A0A0V1CDP6"/>
<evidence type="ECO:0000313" key="2">
    <source>
        <dbReference type="Proteomes" id="UP000054653"/>
    </source>
</evidence>
<comment type="caution">
    <text evidence="1">The sequence shown here is derived from an EMBL/GenBank/DDBJ whole genome shotgun (WGS) entry which is preliminary data.</text>
</comment>
<dbReference type="EMBL" id="JYDI01000245">
    <property type="protein sequence ID" value="KRY47360.1"/>
    <property type="molecule type" value="Genomic_DNA"/>
</dbReference>
<gene>
    <name evidence="1" type="ORF">T03_3407</name>
</gene>
<name>A0A0V1CDP6_TRIBR</name>
<proteinExistence type="predicted"/>
<protein>
    <submittedName>
        <fullName evidence="1">Uncharacterized protein</fullName>
    </submittedName>
</protein>
<organism evidence="1 2">
    <name type="scientific">Trichinella britovi</name>
    <name type="common">Parasitic roundworm</name>
    <dbReference type="NCBI Taxonomy" id="45882"/>
    <lineage>
        <taxon>Eukaryota</taxon>
        <taxon>Metazoa</taxon>
        <taxon>Ecdysozoa</taxon>
        <taxon>Nematoda</taxon>
        <taxon>Enoplea</taxon>
        <taxon>Dorylaimia</taxon>
        <taxon>Trichinellida</taxon>
        <taxon>Trichinellidae</taxon>
        <taxon>Trichinella</taxon>
    </lineage>
</organism>
<reference evidence="1 2" key="1">
    <citation type="submission" date="2015-01" db="EMBL/GenBank/DDBJ databases">
        <title>Evolution of Trichinella species and genotypes.</title>
        <authorList>
            <person name="Korhonen P.K."/>
            <person name="Edoardo P."/>
            <person name="Giuseppe L.R."/>
            <person name="Gasser R.B."/>
        </authorList>
    </citation>
    <scope>NUCLEOTIDE SEQUENCE [LARGE SCALE GENOMIC DNA]</scope>
    <source>
        <strain evidence="1">ISS120</strain>
    </source>
</reference>
<evidence type="ECO:0000313" key="1">
    <source>
        <dbReference type="EMBL" id="KRY47360.1"/>
    </source>
</evidence>
<accession>A0A0V1CDP6</accession>
<keyword evidence="2" id="KW-1185">Reference proteome</keyword>
<dbReference type="Proteomes" id="UP000054653">
    <property type="component" value="Unassembled WGS sequence"/>
</dbReference>